<dbReference type="GO" id="GO:0020037">
    <property type="term" value="F:heme binding"/>
    <property type="evidence" value="ECO:0007669"/>
    <property type="project" value="InterPro"/>
</dbReference>
<organism evidence="6 7">
    <name type="scientific">Rhodopila globiformis</name>
    <name type="common">Rhodopseudomonas globiformis</name>
    <dbReference type="NCBI Taxonomy" id="1071"/>
    <lineage>
        <taxon>Bacteria</taxon>
        <taxon>Pseudomonadati</taxon>
        <taxon>Pseudomonadota</taxon>
        <taxon>Alphaproteobacteria</taxon>
        <taxon>Acetobacterales</taxon>
        <taxon>Acetobacteraceae</taxon>
        <taxon>Rhodopila</taxon>
    </lineage>
</organism>
<keyword evidence="2 4" id="KW-0479">Metal-binding</keyword>
<evidence type="ECO:0000259" key="5">
    <source>
        <dbReference type="PROSITE" id="PS51007"/>
    </source>
</evidence>
<dbReference type="SUPFAM" id="SSF46626">
    <property type="entry name" value="Cytochrome c"/>
    <property type="match status" value="1"/>
</dbReference>
<dbReference type="PANTHER" id="PTHR40394">
    <property type="entry name" value="LIPOPROTEIN-RELATED"/>
    <property type="match status" value="1"/>
</dbReference>
<evidence type="ECO:0000256" key="2">
    <source>
        <dbReference type="ARBA" id="ARBA00022723"/>
    </source>
</evidence>
<dbReference type="InterPro" id="IPR036909">
    <property type="entry name" value="Cyt_c-like_dom_sf"/>
</dbReference>
<dbReference type="PANTHER" id="PTHR40394:SF2">
    <property type="entry name" value="QUINOL:CYTOCHROME C OXIDOREDUCTASE MEMBRANE PROTEIN"/>
    <property type="match status" value="1"/>
</dbReference>
<gene>
    <name evidence="6" type="ORF">CCS01_00040</name>
</gene>
<name>A0A2S6NPH1_RHOGL</name>
<dbReference type="Gene3D" id="1.10.760.10">
    <property type="entry name" value="Cytochrome c-like domain"/>
    <property type="match status" value="1"/>
</dbReference>
<dbReference type="PROSITE" id="PS51007">
    <property type="entry name" value="CYTC"/>
    <property type="match status" value="1"/>
</dbReference>
<evidence type="ECO:0000313" key="6">
    <source>
        <dbReference type="EMBL" id="PPQ40874.1"/>
    </source>
</evidence>
<evidence type="ECO:0000256" key="1">
    <source>
        <dbReference type="ARBA" id="ARBA00022617"/>
    </source>
</evidence>
<accession>A0A2S6NPH1</accession>
<proteinExistence type="predicted"/>
<keyword evidence="7" id="KW-1185">Reference proteome</keyword>
<sequence length="177" mass="19849">MNRRSLSMLLLLALATCRQEDMYSQEKAVGWGKFFPFPGRMTMQHPVPGTVARNPADAPVPQPPEITAAMLARGRRQYNINCVPCHGQSGDGEGMIVQRGFPKPPPLFNDRLIKAKARHFYNVITHGHGVMYSYADRVAPADRWAITGYIRALQRSQHAQVAELSDNDKQHLQESNP</sequence>
<protein>
    <recommendedName>
        <fullName evidence="5">Cytochrome c domain-containing protein</fullName>
    </recommendedName>
</protein>
<dbReference type="Pfam" id="PF13442">
    <property type="entry name" value="Cytochrome_CBB3"/>
    <property type="match status" value="1"/>
</dbReference>
<dbReference type="GO" id="GO:0046872">
    <property type="term" value="F:metal ion binding"/>
    <property type="evidence" value="ECO:0007669"/>
    <property type="project" value="UniProtKB-KW"/>
</dbReference>
<dbReference type="OrthoDB" id="335174at2"/>
<reference evidence="6 7" key="1">
    <citation type="journal article" date="2018" name="Arch. Microbiol.">
        <title>New insights into the metabolic potential of the phototrophic purple bacterium Rhodopila globiformis DSM 161(T) from its draft genome sequence and evidence for a vanadium-dependent nitrogenase.</title>
        <authorList>
            <person name="Imhoff J.F."/>
            <person name="Rahn T."/>
            <person name="Kunzel S."/>
            <person name="Neulinger S.C."/>
        </authorList>
    </citation>
    <scope>NUCLEOTIDE SEQUENCE [LARGE SCALE GENOMIC DNA]</scope>
    <source>
        <strain evidence="6 7">DSM 161</strain>
    </source>
</reference>
<feature type="domain" description="Cytochrome c" evidence="5">
    <location>
        <begin position="69"/>
        <end position="154"/>
    </location>
</feature>
<evidence type="ECO:0000256" key="3">
    <source>
        <dbReference type="ARBA" id="ARBA00023004"/>
    </source>
</evidence>
<dbReference type="AlphaFoldDB" id="A0A2S6NPH1"/>
<comment type="caution">
    <text evidence="6">The sequence shown here is derived from an EMBL/GenBank/DDBJ whole genome shotgun (WGS) entry which is preliminary data.</text>
</comment>
<dbReference type="GO" id="GO:0009055">
    <property type="term" value="F:electron transfer activity"/>
    <property type="evidence" value="ECO:0007669"/>
    <property type="project" value="InterPro"/>
</dbReference>
<evidence type="ECO:0000256" key="4">
    <source>
        <dbReference type="PROSITE-ProRule" id="PRU00433"/>
    </source>
</evidence>
<dbReference type="EMBL" id="NHRY01000003">
    <property type="protein sequence ID" value="PPQ40874.1"/>
    <property type="molecule type" value="Genomic_DNA"/>
</dbReference>
<dbReference type="InterPro" id="IPR009056">
    <property type="entry name" value="Cyt_c-like_dom"/>
</dbReference>
<keyword evidence="1 4" id="KW-0349">Heme</keyword>
<dbReference type="Proteomes" id="UP000239724">
    <property type="component" value="Unassembled WGS sequence"/>
</dbReference>
<evidence type="ECO:0000313" key="7">
    <source>
        <dbReference type="Proteomes" id="UP000239724"/>
    </source>
</evidence>
<keyword evidence="3 4" id="KW-0408">Iron</keyword>